<dbReference type="Proteomes" id="UP000219286">
    <property type="component" value="Unassembled WGS sequence"/>
</dbReference>
<feature type="transmembrane region" description="Helical" evidence="4">
    <location>
        <begin position="108"/>
        <end position="127"/>
    </location>
</feature>
<dbReference type="AlphaFoldDB" id="A0A2H2ZMP8"/>
<feature type="transmembrane region" description="Helical" evidence="4">
    <location>
        <begin position="244"/>
        <end position="268"/>
    </location>
</feature>
<comment type="similarity">
    <text evidence="2">Belongs to the major facilitator superfamily. Monocarboxylate porter (TC 2.A.1.13) family.</text>
</comment>
<evidence type="ECO:0000259" key="5">
    <source>
        <dbReference type="PROSITE" id="PS50850"/>
    </source>
</evidence>
<keyword evidence="7" id="KW-1185">Reference proteome</keyword>
<organism evidence="6 7">
    <name type="scientific">Trichoderma parareesei</name>
    <name type="common">Filamentous fungus</name>
    <dbReference type="NCBI Taxonomy" id="858221"/>
    <lineage>
        <taxon>Eukaryota</taxon>
        <taxon>Fungi</taxon>
        <taxon>Dikarya</taxon>
        <taxon>Ascomycota</taxon>
        <taxon>Pezizomycotina</taxon>
        <taxon>Sordariomycetes</taxon>
        <taxon>Hypocreomycetidae</taxon>
        <taxon>Hypocreales</taxon>
        <taxon>Hypocreaceae</taxon>
        <taxon>Trichoderma</taxon>
    </lineage>
</organism>
<evidence type="ECO:0000256" key="2">
    <source>
        <dbReference type="ARBA" id="ARBA00006727"/>
    </source>
</evidence>
<comment type="subcellular location">
    <subcellularLocation>
        <location evidence="1">Membrane</location>
        <topology evidence="1">Multi-pass membrane protein</topology>
    </subcellularLocation>
</comment>
<comment type="caution">
    <text evidence="6">The sequence shown here is derived from an EMBL/GenBank/DDBJ whole genome shotgun (WGS) entry which is preliminary data.</text>
</comment>
<dbReference type="InterPro" id="IPR050327">
    <property type="entry name" value="Proton-linked_MCT"/>
</dbReference>
<dbReference type="OrthoDB" id="6499973at2759"/>
<feature type="transmembrane region" description="Helical" evidence="4">
    <location>
        <begin position="309"/>
        <end position="329"/>
    </location>
</feature>
<sequence length="434" mass="47105">MEVEKCSAEQDGNTTCDSDQPSPLNDPHQHQDTSNDPPDGGFAAWTHVLLMHIIFFNTWGVANGYGVFQDYYTQTLHQSQSSISWIGSAQVFFLFSIGAVAGRLTDAGYFRVTFACGVALQLLGIFMTSLCTAYWQIFLAQAVCLGIGNGLTFCPALAVLSQYFKKYRAFAVGLSAAGAAVGGLVYPVLINRLIFHDNFGFPWTLRIMGFIMLATYIPCLIWLKPRLPPHKTGAWTDTSAFRDVPFLFFALSMFLNFWGLYFAFFYLGTFARENVGTEEPINLLIVLNGVGIIGRILPTIAADKWVGMLNMLIPMSFAASLLVFCWTAVLSTAGLYAFAVIYGLIAAALQALFPAVATTMTPHPSRTGTRVGMILGFVSFSTLTGPAICGAIIQRQDGDYLGAQMFAAVSILLGAMMALAARFAKAGSNLTTKV</sequence>
<feature type="transmembrane region" description="Helical" evidence="4">
    <location>
        <begin position="280"/>
        <end position="297"/>
    </location>
</feature>
<accession>A0A2H2ZMP8</accession>
<feature type="transmembrane region" description="Helical" evidence="4">
    <location>
        <begin position="42"/>
        <end position="62"/>
    </location>
</feature>
<feature type="compositionally biased region" description="Polar residues" evidence="3">
    <location>
        <begin position="10"/>
        <end position="23"/>
    </location>
</feature>
<dbReference type="PANTHER" id="PTHR11360:SF130">
    <property type="entry name" value="MAJOR FACILITATOR SUPERFAMILY (MFS) PROFILE DOMAIN-CONTAINING PROTEIN-RELATED"/>
    <property type="match status" value="1"/>
</dbReference>
<keyword evidence="4" id="KW-0812">Transmembrane</keyword>
<proteinExistence type="inferred from homology"/>
<gene>
    <name evidence="6" type="ORF">A9Z42_0016450</name>
</gene>
<dbReference type="SUPFAM" id="SSF103473">
    <property type="entry name" value="MFS general substrate transporter"/>
    <property type="match status" value="1"/>
</dbReference>
<feature type="domain" description="Major facilitator superfamily (MFS) profile" evidence="5">
    <location>
        <begin position="44"/>
        <end position="426"/>
    </location>
</feature>
<dbReference type="InterPro" id="IPR020846">
    <property type="entry name" value="MFS_dom"/>
</dbReference>
<keyword evidence="4" id="KW-0472">Membrane</keyword>
<evidence type="ECO:0000313" key="7">
    <source>
        <dbReference type="Proteomes" id="UP000219286"/>
    </source>
</evidence>
<dbReference type="EMBL" id="LFMI01000194">
    <property type="protein sequence ID" value="OTA01331.1"/>
    <property type="molecule type" value="Genomic_DNA"/>
</dbReference>
<dbReference type="GO" id="GO:0022857">
    <property type="term" value="F:transmembrane transporter activity"/>
    <property type="evidence" value="ECO:0007669"/>
    <property type="project" value="InterPro"/>
</dbReference>
<dbReference type="Pfam" id="PF07690">
    <property type="entry name" value="MFS_1"/>
    <property type="match status" value="1"/>
</dbReference>
<evidence type="ECO:0000256" key="4">
    <source>
        <dbReference type="SAM" id="Phobius"/>
    </source>
</evidence>
<dbReference type="InterPro" id="IPR036259">
    <property type="entry name" value="MFS_trans_sf"/>
</dbReference>
<feature type="transmembrane region" description="Helical" evidence="4">
    <location>
        <begin position="405"/>
        <end position="424"/>
    </location>
</feature>
<dbReference type="PANTHER" id="PTHR11360">
    <property type="entry name" value="MONOCARBOXYLATE TRANSPORTER"/>
    <property type="match status" value="1"/>
</dbReference>
<feature type="transmembrane region" description="Helical" evidence="4">
    <location>
        <begin position="167"/>
        <end position="189"/>
    </location>
</feature>
<dbReference type="PROSITE" id="PS50850">
    <property type="entry name" value="MFS"/>
    <property type="match status" value="1"/>
</dbReference>
<protein>
    <submittedName>
        <fullName evidence="6">MFS permease</fullName>
    </submittedName>
</protein>
<dbReference type="InterPro" id="IPR011701">
    <property type="entry name" value="MFS"/>
</dbReference>
<evidence type="ECO:0000313" key="6">
    <source>
        <dbReference type="EMBL" id="OTA01331.1"/>
    </source>
</evidence>
<keyword evidence="4" id="KW-1133">Transmembrane helix</keyword>
<evidence type="ECO:0000256" key="1">
    <source>
        <dbReference type="ARBA" id="ARBA00004141"/>
    </source>
</evidence>
<feature type="transmembrane region" description="Helical" evidence="4">
    <location>
        <begin position="133"/>
        <end position="160"/>
    </location>
</feature>
<feature type="transmembrane region" description="Helical" evidence="4">
    <location>
        <begin position="371"/>
        <end position="393"/>
    </location>
</feature>
<feature type="transmembrane region" description="Helical" evidence="4">
    <location>
        <begin position="335"/>
        <end position="359"/>
    </location>
</feature>
<dbReference type="GO" id="GO:0016020">
    <property type="term" value="C:membrane"/>
    <property type="evidence" value="ECO:0007669"/>
    <property type="project" value="UniProtKB-SubCell"/>
</dbReference>
<feature type="region of interest" description="Disordered" evidence="3">
    <location>
        <begin position="1"/>
        <end position="37"/>
    </location>
</feature>
<feature type="transmembrane region" description="Helical" evidence="4">
    <location>
        <begin position="82"/>
        <end position="101"/>
    </location>
</feature>
<dbReference type="Gene3D" id="1.20.1250.20">
    <property type="entry name" value="MFS general substrate transporter like domains"/>
    <property type="match status" value="2"/>
</dbReference>
<name>A0A2H2ZMP8_TRIPA</name>
<reference evidence="6 7" key="1">
    <citation type="journal article" date="2015" name="Genome Announc.">
        <title>Genome sequence and annotation of Trichoderma parareesei, the ancestor of the cellulase producer Trichoderma reesei.</title>
        <authorList>
            <person name="Yang D."/>
            <person name="Pomraning K."/>
            <person name="Kopchinskiy A."/>
            <person name="Karimi Aghcheh R."/>
            <person name="Atanasova L."/>
            <person name="Chenthamara K."/>
            <person name="Baker S.E."/>
            <person name="Zhang R."/>
            <person name="Shen Q."/>
            <person name="Freitag M."/>
            <person name="Kubicek C.P."/>
            <person name="Druzhinina I.S."/>
        </authorList>
    </citation>
    <scope>NUCLEOTIDE SEQUENCE [LARGE SCALE GENOMIC DNA]</scope>
    <source>
        <strain evidence="6 7">CBS 125925</strain>
    </source>
</reference>
<feature type="transmembrane region" description="Helical" evidence="4">
    <location>
        <begin position="201"/>
        <end position="223"/>
    </location>
</feature>
<evidence type="ECO:0000256" key="3">
    <source>
        <dbReference type="SAM" id="MobiDB-lite"/>
    </source>
</evidence>